<dbReference type="EMBL" id="FPIY01000005">
    <property type="protein sequence ID" value="SFW63564.1"/>
    <property type="molecule type" value="Genomic_DNA"/>
</dbReference>
<keyword evidence="13" id="KW-1185">Reference proteome</keyword>
<dbReference type="SMART" id="SM00798">
    <property type="entry name" value="AICARFT_IMPCHas"/>
    <property type="match status" value="1"/>
</dbReference>
<dbReference type="Proteomes" id="UP000183257">
    <property type="component" value="Unassembled WGS sequence"/>
</dbReference>
<comment type="similarity">
    <text evidence="3 10">Belongs to the PurH family.</text>
</comment>
<dbReference type="FunFam" id="3.40.50.1380:FF:000001">
    <property type="entry name" value="Bifunctional purine biosynthesis protein PurH"/>
    <property type="match status" value="1"/>
</dbReference>
<evidence type="ECO:0000313" key="13">
    <source>
        <dbReference type="Proteomes" id="UP000183257"/>
    </source>
</evidence>
<dbReference type="InterPro" id="IPR036914">
    <property type="entry name" value="MGS-like_dom_sf"/>
</dbReference>
<dbReference type="InterPro" id="IPR016193">
    <property type="entry name" value="Cytidine_deaminase-like"/>
</dbReference>
<evidence type="ECO:0000256" key="5">
    <source>
        <dbReference type="ARBA" id="ARBA00022755"/>
    </source>
</evidence>
<evidence type="ECO:0000313" key="12">
    <source>
        <dbReference type="EMBL" id="SFW63564.1"/>
    </source>
</evidence>
<dbReference type="PROSITE" id="PS51855">
    <property type="entry name" value="MGS"/>
    <property type="match status" value="1"/>
</dbReference>
<comment type="domain">
    <text evidence="10">The IMP cyclohydrolase activity resides in the N-terminal region.</text>
</comment>
<comment type="catalytic activity">
    <reaction evidence="8 10">
        <text>(6R)-10-formyltetrahydrofolate + 5-amino-1-(5-phospho-beta-D-ribosyl)imidazole-4-carboxamide = 5-formamido-1-(5-phospho-D-ribosyl)imidazole-4-carboxamide + (6S)-5,6,7,8-tetrahydrofolate</text>
        <dbReference type="Rhea" id="RHEA:22192"/>
        <dbReference type="ChEBI" id="CHEBI:57453"/>
        <dbReference type="ChEBI" id="CHEBI:58467"/>
        <dbReference type="ChEBI" id="CHEBI:58475"/>
        <dbReference type="ChEBI" id="CHEBI:195366"/>
        <dbReference type="EC" id="2.1.2.3"/>
    </reaction>
</comment>
<dbReference type="FunFam" id="3.40.140.20:FF:000001">
    <property type="entry name" value="Bifunctional purine biosynthesis protein PurH"/>
    <property type="match status" value="1"/>
</dbReference>
<dbReference type="EC" id="3.5.4.10" evidence="10"/>
<dbReference type="Gene3D" id="3.40.50.1380">
    <property type="entry name" value="Methylglyoxal synthase-like domain"/>
    <property type="match status" value="1"/>
</dbReference>
<evidence type="ECO:0000259" key="11">
    <source>
        <dbReference type="PROSITE" id="PS51855"/>
    </source>
</evidence>
<evidence type="ECO:0000256" key="8">
    <source>
        <dbReference type="ARBA" id="ARBA00050488"/>
    </source>
</evidence>
<evidence type="ECO:0000256" key="1">
    <source>
        <dbReference type="ARBA" id="ARBA00004844"/>
    </source>
</evidence>
<keyword evidence="4 10" id="KW-0808">Transferase</keyword>
<dbReference type="RefSeq" id="WP_072304606.1">
    <property type="nucleotide sequence ID" value="NZ_FPIY01000005.1"/>
</dbReference>
<dbReference type="InterPro" id="IPR011607">
    <property type="entry name" value="MGS-like_dom"/>
</dbReference>
<evidence type="ECO:0000256" key="3">
    <source>
        <dbReference type="ARBA" id="ARBA00007667"/>
    </source>
</evidence>
<dbReference type="GO" id="GO:0006189">
    <property type="term" value="P:'de novo' IMP biosynthetic process"/>
    <property type="evidence" value="ECO:0007669"/>
    <property type="project" value="UniProtKB-UniRule"/>
</dbReference>
<dbReference type="AlphaFoldDB" id="A0A1K1QV54"/>
<dbReference type="GO" id="GO:0003937">
    <property type="term" value="F:IMP cyclohydrolase activity"/>
    <property type="evidence" value="ECO:0007669"/>
    <property type="project" value="UniProtKB-UniRule"/>
</dbReference>
<evidence type="ECO:0000256" key="10">
    <source>
        <dbReference type="HAMAP-Rule" id="MF_00139"/>
    </source>
</evidence>
<evidence type="ECO:0000256" key="7">
    <source>
        <dbReference type="ARBA" id="ARBA00023268"/>
    </source>
</evidence>
<comment type="catalytic activity">
    <reaction evidence="9 10">
        <text>IMP + H2O = 5-formamido-1-(5-phospho-D-ribosyl)imidazole-4-carboxamide</text>
        <dbReference type="Rhea" id="RHEA:18445"/>
        <dbReference type="ChEBI" id="CHEBI:15377"/>
        <dbReference type="ChEBI" id="CHEBI:58053"/>
        <dbReference type="ChEBI" id="CHEBI:58467"/>
        <dbReference type="EC" id="3.5.4.10"/>
    </reaction>
</comment>
<dbReference type="Gene3D" id="3.40.140.20">
    <property type="match status" value="2"/>
</dbReference>
<accession>A0A1K1QV54</accession>
<evidence type="ECO:0000256" key="6">
    <source>
        <dbReference type="ARBA" id="ARBA00022801"/>
    </source>
</evidence>
<keyword evidence="6 10" id="KW-0378">Hydrolase</keyword>
<keyword evidence="5 10" id="KW-0658">Purine biosynthesis</keyword>
<comment type="pathway">
    <text evidence="1 10">Purine metabolism; IMP biosynthesis via de novo pathway; IMP from 5-formamido-1-(5-phospho-D-ribosyl)imidazole-4-carboxamide: step 1/1.</text>
</comment>
<dbReference type="PIRSF" id="PIRSF000414">
    <property type="entry name" value="AICARFT_IMPCHas"/>
    <property type="match status" value="1"/>
</dbReference>
<dbReference type="HAMAP" id="MF_00139">
    <property type="entry name" value="PurH"/>
    <property type="match status" value="1"/>
</dbReference>
<dbReference type="EC" id="2.1.2.3" evidence="10"/>
<dbReference type="SUPFAM" id="SSF52335">
    <property type="entry name" value="Methylglyoxal synthase-like"/>
    <property type="match status" value="1"/>
</dbReference>
<dbReference type="PANTHER" id="PTHR11692:SF0">
    <property type="entry name" value="BIFUNCTIONAL PURINE BIOSYNTHESIS PROTEIN ATIC"/>
    <property type="match status" value="1"/>
</dbReference>
<protein>
    <recommendedName>
        <fullName evidence="10">Bifunctional purine biosynthesis protein PurH</fullName>
    </recommendedName>
    <domain>
        <recommendedName>
            <fullName evidence="10">Phosphoribosylaminoimidazolecarboxamide formyltransferase</fullName>
            <ecNumber evidence="10">2.1.2.3</ecNumber>
        </recommendedName>
        <alternativeName>
            <fullName evidence="10">AICAR transformylase</fullName>
        </alternativeName>
    </domain>
    <domain>
        <recommendedName>
            <fullName evidence="10">IMP cyclohydrolase</fullName>
            <ecNumber evidence="10">3.5.4.10</ecNumber>
        </recommendedName>
        <alternativeName>
            <fullName evidence="10">ATIC</fullName>
        </alternativeName>
        <alternativeName>
            <fullName evidence="10">IMP synthase</fullName>
        </alternativeName>
        <alternativeName>
            <fullName evidence="10">Inosinicase</fullName>
        </alternativeName>
    </domain>
</protein>
<dbReference type="SMART" id="SM00851">
    <property type="entry name" value="MGS"/>
    <property type="match status" value="1"/>
</dbReference>
<reference evidence="13" key="1">
    <citation type="submission" date="2016-11" db="EMBL/GenBank/DDBJ databases">
        <authorList>
            <person name="Varghese N."/>
            <person name="Submissions S."/>
        </authorList>
    </citation>
    <scope>NUCLEOTIDE SEQUENCE [LARGE SCALE GENOMIC DNA]</scope>
    <source>
        <strain evidence="13">DSM 24786</strain>
    </source>
</reference>
<dbReference type="STRING" id="76595.SAMN05660313_02980"/>
<dbReference type="CDD" id="cd01421">
    <property type="entry name" value="IMPCH"/>
    <property type="match status" value="1"/>
</dbReference>
<dbReference type="GO" id="GO:0005829">
    <property type="term" value="C:cytosol"/>
    <property type="evidence" value="ECO:0007669"/>
    <property type="project" value="TreeGrafter"/>
</dbReference>
<dbReference type="SUPFAM" id="SSF53927">
    <property type="entry name" value="Cytidine deaminase-like"/>
    <property type="match status" value="1"/>
</dbReference>
<dbReference type="PANTHER" id="PTHR11692">
    <property type="entry name" value="BIFUNCTIONAL PURINE BIOSYNTHESIS PROTEIN PURH"/>
    <property type="match status" value="1"/>
</dbReference>
<name>A0A1K1QV54_9FLAO</name>
<keyword evidence="7 10" id="KW-0511">Multifunctional enzyme</keyword>
<proteinExistence type="inferred from homology"/>
<dbReference type="Pfam" id="PF02142">
    <property type="entry name" value="MGS"/>
    <property type="match status" value="1"/>
</dbReference>
<organism evidence="12 13">
    <name type="scientific">Cellulophaga fucicola</name>
    <dbReference type="NCBI Taxonomy" id="76595"/>
    <lineage>
        <taxon>Bacteria</taxon>
        <taxon>Pseudomonadati</taxon>
        <taxon>Bacteroidota</taxon>
        <taxon>Flavobacteriia</taxon>
        <taxon>Flavobacteriales</taxon>
        <taxon>Flavobacteriaceae</taxon>
        <taxon>Cellulophaga</taxon>
    </lineage>
</organism>
<dbReference type="NCBIfam" id="NF002049">
    <property type="entry name" value="PRK00881.1"/>
    <property type="match status" value="1"/>
</dbReference>
<comment type="pathway">
    <text evidence="2 10">Purine metabolism; IMP biosynthesis via de novo pathway; 5-formamido-1-(5-phospho-D-ribosyl)imidazole-4-carboxamide from 5-amino-1-(5-phospho-D-ribosyl)imidazole-4-carboxamide (10-formyl THF route): step 1/1.</text>
</comment>
<dbReference type="OrthoDB" id="9802065at2"/>
<gene>
    <name evidence="10" type="primary">purH</name>
    <name evidence="12" type="ORF">SAMN05660313_02980</name>
</gene>
<sequence>MSTTKKATSALISVFHKDGLEPLVKKFNELGITIYSTGGTEKFIKELGINVIPVEDVTSYPSILGGRVKTLHPKVFGGILNRQDNENDQAQLAEFEIPQLDIVIVDLYPFEKTVASGALEQDIIEKIDIGGISLIRAAAKNFKDVLCVSSMEDYNEVLDIITTGNGTTTLEDRKRFAAKSFNVSSHYDTAIFNYFNKEQQETVFKISETNGKALRYGENPHQKGFFFGDFEAMFNKLHGKELSYNNLLDVDAAVNLMNEFKNDEPTFAILKHNNACGLSSRATLHQAYVDALAGDPVSAFGGVLISNKEIDLATAEEIHKLFCEVVIAPSYATDALEVLKGKKNRIILVQNDVALPETSVRTCLNGILVQDKDHKTDTVADLTNATETKPTAEEIEDLIFASKLCKHTKSNTIVLAKGKQLCASGTGQTSRVDALNQAIHKAKSFNFDLNGAVLASDAFFPFPDCVEIAGNNGITSVIQPGGSIKDQLSVDYCNENKISMVMTGTRHFKH</sequence>
<feature type="domain" description="MGS-like" evidence="11">
    <location>
        <begin position="1"/>
        <end position="149"/>
    </location>
</feature>
<dbReference type="GO" id="GO:0004643">
    <property type="term" value="F:phosphoribosylaminoimidazolecarboxamide formyltransferase activity"/>
    <property type="evidence" value="ECO:0007669"/>
    <property type="project" value="UniProtKB-UniRule"/>
</dbReference>
<dbReference type="FunFam" id="3.40.140.20:FF:000005">
    <property type="entry name" value="Bifunctional purine biosynthesis protein PurH"/>
    <property type="match status" value="1"/>
</dbReference>
<dbReference type="Pfam" id="PF01808">
    <property type="entry name" value="AICARFT_IMPCHas"/>
    <property type="match status" value="1"/>
</dbReference>
<dbReference type="InterPro" id="IPR024051">
    <property type="entry name" value="AICAR_Tfase_dup_dom_sf"/>
</dbReference>
<evidence type="ECO:0000256" key="4">
    <source>
        <dbReference type="ARBA" id="ARBA00022679"/>
    </source>
</evidence>
<evidence type="ECO:0000256" key="2">
    <source>
        <dbReference type="ARBA" id="ARBA00004954"/>
    </source>
</evidence>
<dbReference type="UniPathway" id="UPA00074">
    <property type="reaction ID" value="UER00133"/>
</dbReference>
<evidence type="ECO:0000256" key="9">
    <source>
        <dbReference type="ARBA" id="ARBA00050687"/>
    </source>
</evidence>
<dbReference type="InterPro" id="IPR002695">
    <property type="entry name" value="PurH-like"/>
</dbReference>